<accession>A0A2P2D1N1</accession>
<evidence type="ECO:0000313" key="2">
    <source>
        <dbReference type="Proteomes" id="UP000245076"/>
    </source>
</evidence>
<evidence type="ECO:0000313" key="1">
    <source>
        <dbReference type="EMBL" id="GBF38559.1"/>
    </source>
</evidence>
<organism evidence="1 2">
    <name type="scientific">Leptospira johnsonii</name>
    <dbReference type="NCBI Taxonomy" id="1917820"/>
    <lineage>
        <taxon>Bacteria</taxon>
        <taxon>Pseudomonadati</taxon>
        <taxon>Spirochaetota</taxon>
        <taxon>Spirochaetia</taxon>
        <taxon>Leptospirales</taxon>
        <taxon>Leptospiraceae</taxon>
        <taxon>Leptospira</taxon>
    </lineage>
</organism>
<dbReference type="EMBL" id="BFAY01000008">
    <property type="protein sequence ID" value="GBF38559.1"/>
    <property type="molecule type" value="Genomic_DNA"/>
</dbReference>
<proteinExistence type="predicted"/>
<dbReference type="Proteomes" id="UP000245076">
    <property type="component" value="Unassembled WGS sequence"/>
</dbReference>
<sequence length="68" mass="7398">MEGNETPFASVSQREFDYLDSVAPSGANARAHCSCGTHCAKGSFKFVGCDEDTVVTHSLSRFNKPDRQ</sequence>
<reference evidence="1 2" key="1">
    <citation type="submission" date="2018-02" db="EMBL/GenBank/DDBJ databases">
        <title>Novel Leptospira species isolated from soil and water in Japan.</title>
        <authorList>
            <person name="Nakao R."/>
            <person name="Masuzawa T."/>
        </authorList>
    </citation>
    <scope>NUCLEOTIDE SEQUENCE [LARGE SCALE GENOMIC DNA]</scope>
    <source>
        <strain evidence="1 2">E8</strain>
    </source>
</reference>
<comment type="caution">
    <text evidence="1">The sequence shown here is derived from an EMBL/GenBank/DDBJ whole genome shotgun (WGS) entry which is preliminary data.</text>
</comment>
<name>A0A2P2D1N1_9LEPT</name>
<gene>
    <name evidence="1" type="ORF">LPTSP1_15520</name>
</gene>
<dbReference type="AlphaFoldDB" id="A0A2P2D1N1"/>
<protein>
    <submittedName>
        <fullName evidence="1">Uncharacterized protein</fullName>
    </submittedName>
</protein>
<keyword evidence="2" id="KW-1185">Reference proteome</keyword>